<reference evidence="1 2" key="1">
    <citation type="journal article" date="2017" name="Environ. Sci. Technol.">
        <title>Organohalide Respiration with Chlorinated Ethenes under Low pH Conditions.</title>
        <authorList>
            <person name="Yang Y."/>
            <person name="Capiro N.L."/>
            <person name="Marcet T.F."/>
            <person name="Yan J."/>
            <person name="Pennell K.D."/>
            <person name="Loffler F.E."/>
        </authorList>
    </citation>
    <scope>NUCLEOTIDE SEQUENCE [LARGE SCALE GENOMIC DNA]</scope>
    <source>
        <strain evidence="1 2">ACSDCE</strain>
    </source>
</reference>
<dbReference type="Proteomes" id="UP000502831">
    <property type="component" value="Chromosome"/>
</dbReference>
<gene>
    <name evidence="1" type="ORF">FA584_06675</name>
</gene>
<dbReference type="AlphaFoldDB" id="A0A6G9VTA0"/>
<sequence length="293" mass="33535">MPNYRYNGTLELKFSNIQDQIDFFSELGFSDMDSDISWSDPIGTVMLKAHAEAHEITIDAIPCNSYMRNMLTLGIDYIPTKPTYTPIVQIKGRHQTEYIRDSLTSTIMKNFSALTESFQIDLRRYLNYMFSELLNNVSDHSFSDIGGFAMAQYYETHRKVQFAIADKGCGFLANIQAKFPEIQTEEDAILKAMQKAVTASKNYVYGQTRNAGFGLFALETILKYSNGNLIIISNDTMLKMDSSNKTIHKLPVSWNGVVVAFEFFEENTNYNFEQIQRIWGAVEEGEEEDDFFL</sequence>
<proteinExistence type="predicted"/>
<evidence type="ECO:0000313" key="2">
    <source>
        <dbReference type="Proteomes" id="UP000502831"/>
    </source>
</evidence>
<evidence type="ECO:0000313" key="1">
    <source>
        <dbReference type="EMBL" id="QIR75908.1"/>
    </source>
</evidence>
<protein>
    <submittedName>
        <fullName evidence="1">Uncharacterized protein</fullName>
    </submittedName>
</protein>
<name>A0A6G9VTA0_9BACT</name>
<dbReference type="RefSeq" id="WP_167749795.1">
    <property type="nucleotide sequence ID" value="NZ_CP039734.2"/>
</dbReference>
<accession>A0A6G9VTA0</accession>
<dbReference type="EMBL" id="CP039734">
    <property type="protein sequence ID" value="QIR75908.1"/>
    <property type="molecule type" value="Genomic_DNA"/>
</dbReference>
<dbReference type="SUPFAM" id="SSF55874">
    <property type="entry name" value="ATPase domain of HSP90 chaperone/DNA topoisomerase II/histidine kinase"/>
    <property type="match status" value="1"/>
</dbReference>
<organism evidence="1 2">
    <name type="scientific">Sulfurospirillum diekertiae</name>
    <dbReference type="NCBI Taxonomy" id="1854492"/>
    <lineage>
        <taxon>Bacteria</taxon>
        <taxon>Pseudomonadati</taxon>
        <taxon>Campylobacterota</taxon>
        <taxon>Epsilonproteobacteria</taxon>
        <taxon>Campylobacterales</taxon>
        <taxon>Sulfurospirillaceae</taxon>
        <taxon>Sulfurospirillum</taxon>
    </lineage>
</organism>
<dbReference type="InterPro" id="IPR036890">
    <property type="entry name" value="HATPase_C_sf"/>
</dbReference>